<dbReference type="SUPFAM" id="SSF161098">
    <property type="entry name" value="MetI-like"/>
    <property type="match status" value="1"/>
</dbReference>
<keyword evidence="2 7" id="KW-0813">Transport</keyword>
<dbReference type="GO" id="GO:0055085">
    <property type="term" value="P:transmembrane transport"/>
    <property type="evidence" value="ECO:0007669"/>
    <property type="project" value="InterPro"/>
</dbReference>
<accession>A0A1H0LDH4</accession>
<keyword evidence="4 7" id="KW-0812">Transmembrane</keyword>
<feature type="domain" description="ABC transmembrane type-1" evidence="8">
    <location>
        <begin position="55"/>
        <end position="239"/>
    </location>
</feature>
<organism evidence="9 10">
    <name type="scientific">Clostridium gasigenes</name>
    <dbReference type="NCBI Taxonomy" id="94869"/>
    <lineage>
        <taxon>Bacteria</taxon>
        <taxon>Bacillati</taxon>
        <taxon>Bacillota</taxon>
        <taxon>Clostridia</taxon>
        <taxon>Eubacteriales</taxon>
        <taxon>Clostridiaceae</taxon>
        <taxon>Clostridium</taxon>
    </lineage>
</organism>
<dbReference type="AlphaFoldDB" id="A0A1H0LDH4"/>
<keyword evidence="10" id="KW-1185">Reference proteome</keyword>
<dbReference type="PROSITE" id="PS50928">
    <property type="entry name" value="ABC_TM1"/>
    <property type="match status" value="1"/>
</dbReference>
<feature type="transmembrane region" description="Helical" evidence="7">
    <location>
        <begin position="93"/>
        <end position="115"/>
    </location>
</feature>
<reference evidence="9 10" key="1">
    <citation type="submission" date="2016-10" db="EMBL/GenBank/DDBJ databases">
        <authorList>
            <person name="de Groot N.N."/>
        </authorList>
    </citation>
    <scope>NUCLEOTIDE SEQUENCE [LARGE SCALE GENOMIC DNA]</scope>
    <source>
        <strain evidence="9 10">DSM 12272</strain>
    </source>
</reference>
<evidence type="ECO:0000259" key="8">
    <source>
        <dbReference type="PROSITE" id="PS50928"/>
    </source>
</evidence>
<feature type="transmembrane region" description="Helical" evidence="7">
    <location>
        <begin position="12"/>
        <end position="32"/>
    </location>
</feature>
<comment type="similarity">
    <text evidence="7">Belongs to the binding-protein-dependent transport system permease family.</text>
</comment>
<evidence type="ECO:0000256" key="1">
    <source>
        <dbReference type="ARBA" id="ARBA00004651"/>
    </source>
</evidence>
<dbReference type="CDD" id="cd06261">
    <property type="entry name" value="TM_PBP2"/>
    <property type="match status" value="1"/>
</dbReference>
<comment type="subcellular location">
    <subcellularLocation>
        <location evidence="1 7">Cell membrane</location>
        <topology evidence="1 7">Multi-pass membrane protein</topology>
    </subcellularLocation>
</comment>
<evidence type="ECO:0000256" key="5">
    <source>
        <dbReference type="ARBA" id="ARBA00022989"/>
    </source>
</evidence>
<evidence type="ECO:0000256" key="4">
    <source>
        <dbReference type="ARBA" id="ARBA00022692"/>
    </source>
</evidence>
<dbReference type="OrthoDB" id="9804353at2"/>
<dbReference type="Pfam" id="PF00528">
    <property type="entry name" value="BPD_transp_1"/>
    <property type="match status" value="1"/>
</dbReference>
<feature type="transmembrane region" description="Helical" evidence="7">
    <location>
        <begin position="217"/>
        <end position="238"/>
    </location>
</feature>
<keyword evidence="5 7" id="KW-1133">Transmembrane helix</keyword>
<dbReference type="EMBL" id="FNJM01000001">
    <property type="protein sequence ID" value="SDO66086.1"/>
    <property type="molecule type" value="Genomic_DNA"/>
</dbReference>
<evidence type="ECO:0000313" key="10">
    <source>
        <dbReference type="Proteomes" id="UP000198597"/>
    </source>
</evidence>
<keyword evidence="3" id="KW-1003">Cell membrane</keyword>
<gene>
    <name evidence="9" type="ORF">SAMN04488529_10165</name>
</gene>
<proteinExistence type="inferred from homology"/>
<name>A0A1H0LDH4_9CLOT</name>
<feature type="transmembrane region" description="Helical" evidence="7">
    <location>
        <begin position="52"/>
        <end position="81"/>
    </location>
</feature>
<protein>
    <submittedName>
        <fullName evidence="9">NitT/TauT family transport system permease protein</fullName>
    </submittedName>
</protein>
<evidence type="ECO:0000313" key="9">
    <source>
        <dbReference type="EMBL" id="SDO66086.1"/>
    </source>
</evidence>
<feature type="transmembrane region" description="Helical" evidence="7">
    <location>
        <begin position="161"/>
        <end position="182"/>
    </location>
</feature>
<evidence type="ECO:0000256" key="3">
    <source>
        <dbReference type="ARBA" id="ARBA00022475"/>
    </source>
</evidence>
<dbReference type="Gene3D" id="1.10.3720.10">
    <property type="entry name" value="MetI-like"/>
    <property type="match status" value="1"/>
</dbReference>
<dbReference type="InterPro" id="IPR035906">
    <property type="entry name" value="MetI-like_sf"/>
</dbReference>
<dbReference type="PANTHER" id="PTHR30151:SF0">
    <property type="entry name" value="ABC TRANSPORTER PERMEASE PROTEIN MJ0413-RELATED"/>
    <property type="match status" value="1"/>
</dbReference>
<dbReference type="Proteomes" id="UP000198597">
    <property type="component" value="Unassembled WGS sequence"/>
</dbReference>
<evidence type="ECO:0000256" key="6">
    <source>
        <dbReference type="ARBA" id="ARBA00023136"/>
    </source>
</evidence>
<dbReference type="RefSeq" id="WP_089964730.1">
    <property type="nucleotide sequence ID" value="NZ_FNJM01000001.1"/>
</dbReference>
<dbReference type="STRING" id="94869.SAMN04488529_10165"/>
<evidence type="ECO:0000256" key="2">
    <source>
        <dbReference type="ARBA" id="ARBA00022448"/>
    </source>
</evidence>
<dbReference type="PANTHER" id="PTHR30151">
    <property type="entry name" value="ALKANE SULFONATE ABC TRANSPORTER-RELATED, MEMBRANE SUBUNIT"/>
    <property type="match status" value="1"/>
</dbReference>
<sequence length="247" mass="28075">MREIKKIGTFVKGFIILNVIWYIFSIVMNSRIVPKPQDIYRYMPTLFKNGFYIHITASLYRVVIGLLISLVIGIIIGLLMGYSKKVNKLLNPLIYFTYPIPKTALLPVVMTIYGLGDGSKITLIVLITLFQIIVSVRDSVSNIINENYNPLISLGASKLQLFYHVTIPAILPEILTNIRLSIGTSFSILFFVEAYGTNKGLGYFIQDAWSRINYVEMYSGIVMLSFLGLILFILIDFFEGIVCKWKM</sequence>
<feature type="transmembrane region" description="Helical" evidence="7">
    <location>
        <begin position="121"/>
        <end position="140"/>
    </location>
</feature>
<keyword evidence="6 7" id="KW-0472">Membrane</keyword>
<dbReference type="GO" id="GO:0005886">
    <property type="term" value="C:plasma membrane"/>
    <property type="evidence" value="ECO:0007669"/>
    <property type="project" value="UniProtKB-SubCell"/>
</dbReference>
<evidence type="ECO:0000256" key="7">
    <source>
        <dbReference type="RuleBase" id="RU363032"/>
    </source>
</evidence>
<dbReference type="InterPro" id="IPR000515">
    <property type="entry name" value="MetI-like"/>
</dbReference>